<dbReference type="EC" id="3.1.3.48" evidence="7"/>
<keyword evidence="8" id="KW-1185">Reference proteome</keyword>
<dbReference type="SUPFAM" id="SSF52788">
    <property type="entry name" value="Phosphotyrosine protein phosphatases I"/>
    <property type="match status" value="1"/>
</dbReference>
<reference evidence="7 8" key="1">
    <citation type="submission" date="2018-06" db="EMBL/GenBank/DDBJ databases">
        <authorList>
            <consortium name="Pathogen Informatics"/>
            <person name="Doyle S."/>
        </authorList>
    </citation>
    <scope>NUCLEOTIDE SEQUENCE [LARGE SCALE GENOMIC DNA]</scope>
    <source>
        <strain evidence="7 8">NCTC1934</strain>
    </source>
</reference>
<protein>
    <submittedName>
        <fullName evidence="7">Low molecular weight protein-tyrosine-phosphatase ptp</fullName>
        <ecNumber evidence="7">3.1.3.48</ecNumber>
    </submittedName>
</protein>
<accession>A0A379JI35</accession>
<dbReference type="STRING" id="1406858.GCA_000710895_03628"/>
<organism evidence="7 8">
    <name type="scientific">Nocardia otitidiscaviarum</name>
    <dbReference type="NCBI Taxonomy" id="1823"/>
    <lineage>
        <taxon>Bacteria</taxon>
        <taxon>Bacillati</taxon>
        <taxon>Actinomycetota</taxon>
        <taxon>Actinomycetes</taxon>
        <taxon>Mycobacteriales</taxon>
        <taxon>Nocardiaceae</taxon>
        <taxon>Nocardia</taxon>
    </lineage>
</organism>
<dbReference type="InterPro" id="IPR050438">
    <property type="entry name" value="LMW_PTPase"/>
</dbReference>
<comment type="similarity">
    <text evidence="1">Belongs to the low molecular weight phosphotyrosine protein phosphatase family.</text>
</comment>
<keyword evidence="2 7" id="KW-0378">Hydrolase</keyword>
<sequence>MVASANTVTAMHVLFVCSGNVCRSVIAERLTLAVAAEHGLSDLTAESAGVRALVGFPVEPLAAETIAGLGGHIEGFKARRLKPEMVRRADLILAMTEQIREKVRELEPSAAPHTFTLLEAYRIAKVSGARTVAALNQARNDLALVGRENIADPVGLSPQAYCEVGDRIAEALVPLLLALHAHEHPQATIHPRAAVEEAGAARPALLLLPGGRDSSARHAEGAPRESGAASEEPVRSGTESAVRVAASRF</sequence>
<proteinExistence type="inferred from homology"/>
<dbReference type="Gene3D" id="3.40.50.2300">
    <property type="match status" value="1"/>
</dbReference>
<dbReference type="AlphaFoldDB" id="A0A379JI35"/>
<dbReference type="Pfam" id="PF01451">
    <property type="entry name" value="LMWPc"/>
    <property type="match status" value="1"/>
</dbReference>
<dbReference type="InterPro" id="IPR036196">
    <property type="entry name" value="Ptyr_pPase_sf"/>
</dbReference>
<evidence type="ECO:0000256" key="3">
    <source>
        <dbReference type="ARBA" id="ARBA00022912"/>
    </source>
</evidence>
<dbReference type="PANTHER" id="PTHR11717:SF31">
    <property type="entry name" value="LOW MOLECULAR WEIGHT PROTEIN-TYROSINE-PHOSPHATASE ETP-RELATED"/>
    <property type="match status" value="1"/>
</dbReference>
<dbReference type="EMBL" id="UGRY01000004">
    <property type="protein sequence ID" value="SUD48227.1"/>
    <property type="molecule type" value="Genomic_DNA"/>
</dbReference>
<feature type="domain" description="Phosphotyrosine protein phosphatase I" evidence="6">
    <location>
        <begin position="11"/>
        <end position="178"/>
    </location>
</feature>
<feature type="region of interest" description="Disordered" evidence="5">
    <location>
        <begin position="208"/>
        <end position="249"/>
    </location>
</feature>
<evidence type="ECO:0000256" key="4">
    <source>
        <dbReference type="PIRSR" id="PIRSR617867-1"/>
    </source>
</evidence>
<evidence type="ECO:0000256" key="5">
    <source>
        <dbReference type="SAM" id="MobiDB-lite"/>
    </source>
</evidence>
<evidence type="ECO:0000313" key="7">
    <source>
        <dbReference type="EMBL" id="SUD48227.1"/>
    </source>
</evidence>
<dbReference type="GO" id="GO:0004725">
    <property type="term" value="F:protein tyrosine phosphatase activity"/>
    <property type="evidence" value="ECO:0007669"/>
    <property type="project" value="UniProtKB-EC"/>
</dbReference>
<dbReference type="PRINTS" id="PR00719">
    <property type="entry name" value="LMWPTPASE"/>
</dbReference>
<gene>
    <name evidence="7" type="primary">ptp</name>
    <name evidence="7" type="ORF">NCTC1934_05555</name>
</gene>
<evidence type="ECO:0000256" key="1">
    <source>
        <dbReference type="ARBA" id="ARBA00011063"/>
    </source>
</evidence>
<evidence type="ECO:0000256" key="2">
    <source>
        <dbReference type="ARBA" id="ARBA00022801"/>
    </source>
</evidence>
<feature type="active site" evidence="4">
    <location>
        <position position="23"/>
    </location>
</feature>
<name>A0A379JI35_9NOCA</name>
<dbReference type="InterPro" id="IPR017867">
    <property type="entry name" value="Tyr_phospatase_low_mol_wt"/>
</dbReference>
<dbReference type="Proteomes" id="UP000255467">
    <property type="component" value="Unassembled WGS sequence"/>
</dbReference>
<keyword evidence="3" id="KW-0904">Protein phosphatase</keyword>
<feature type="compositionally biased region" description="Basic and acidic residues" evidence="5">
    <location>
        <begin position="214"/>
        <end position="223"/>
    </location>
</feature>
<evidence type="ECO:0000259" key="6">
    <source>
        <dbReference type="SMART" id="SM00226"/>
    </source>
</evidence>
<feature type="active site" description="Nucleophile" evidence="4">
    <location>
        <position position="17"/>
    </location>
</feature>
<evidence type="ECO:0000313" key="8">
    <source>
        <dbReference type="Proteomes" id="UP000255467"/>
    </source>
</evidence>
<dbReference type="PANTHER" id="PTHR11717">
    <property type="entry name" value="LOW MOLECULAR WEIGHT PROTEIN TYROSINE PHOSPHATASE"/>
    <property type="match status" value="1"/>
</dbReference>
<dbReference type="SMART" id="SM00226">
    <property type="entry name" value="LMWPc"/>
    <property type="match status" value="1"/>
</dbReference>
<dbReference type="InterPro" id="IPR023485">
    <property type="entry name" value="Ptyr_pPase"/>
</dbReference>